<dbReference type="AlphaFoldDB" id="W7ASL9"/>
<evidence type="ECO:0000313" key="2">
    <source>
        <dbReference type="Proteomes" id="UP000019246"/>
    </source>
</evidence>
<reference evidence="1 2" key="1">
    <citation type="journal article" date="2014" name="Int. J. Syst. Evol. Microbiol.">
        <title>Listeria floridensis sp. nov., Listeria aquatica sp. nov., Listeria cornellensis sp. nov., Listeria riparia sp. nov. and Listeria grandensis sp. nov., from agricultural and natural environments.</title>
        <authorList>
            <person name="den Bakker H.C."/>
            <person name="Warchocki S."/>
            <person name="Wright E.M."/>
            <person name="Allred A.F."/>
            <person name="Ahlstrom C."/>
            <person name="Manuel C.S."/>
            <person name="Stasiewicz M.J."/>
            <person name="Burrell A."/>
            <person name="Roof S."/>
            <person name="Strawn L."/>
            <person name="Fortes E.D."/>
            <person name="Nightingale K.K."/>
            <person name="Kephart D."/>
            <person name="Wiedmann M."/>
        </authorList>
    </citation>
    <scope>NUCLEOTIDE SEQUENCE [LARGE SCALE GENOMIC DNA]</scope>
    <source>
        <strain evidence="1 2">FSL S10-1188</strain>
    </source>
</reference>
<comment type="caution">
    <text evidence="1">The sequence shown here is derived from an EMBL/GenBank/DDBJ whole genome shotgun (WGS) entry which is preliminary data.</text>
</comment>
<protein>
    <submittedName>
        <fullName evidence="1">Uncharacterized protein</fullName>
    </submittedName>
</protein>
<keyword evidence="2" id="KW-1185">Reference proteome</keyword>
<proteinExistence type="predicted"/>
<dbReference type="EMBL" id="AOCG01000022">
    <property type="protein sequence ID" value="EUJ16612.1"/>
    <property type="molecule type" value="Genomic_DNA"/>
</dbReference>
<evidence type="ECO:0000313" key="1">
    <source>
        <dbReference type="EMBL" id="EUJ16612.1"/>
    </source>
</evidence>
<accession>W7ASL9</accession>
<sequence>MEPECQNESKQNHLIHLIHDIELLQECKTRLQDIEAMIVLEETMRSVELEKDIVEMELNIATLKQSEKTVSIERQCEYRERIKKFKCSGY</sequence>
<dbReference type="Proteomes" id="UP000019246">
    <property type="component" value="Unassembled WGS sequence"/>
</dbReference>
<gene>
    <name evidence="1" type="ORF">MAQA_15786</name>
</gene>
<name>W7ASL9_9LIST</name>
<organism evidence="1 2">
    <name type="scientific">Listeria aquatica FSL S10-1188</name>
    <dbReference type="NCBI Taxonomy" id="1265818"/>
    <lineage>
        <taxon>Bacteria</taxon>
        <taxon>Bacillati</taxon>
        <taxon>Bacillota</taxon>
        <taxon>Bacilli</taxon>
        <taxon>Bacillales</taxon>
        <taxon>Listeriaceae</taxon>
        <taxon>Listeria</taxon>
    </lineage>
</organism>
<dbReference type="PATRIC" id="fig|1265818.5.peg.3186"/>
<dbReference type="RefSeq" id="WP_036074493.1">
    <property type="nucleotide sequence ID" value="NZ_AOCG01000022.1"/>
</dbReference>